<dbReference type="InterPro" id="IPR043129">
    <property type="entry name" value="ATPase_NBD"/>
</dbReference>
<dbReference type="Pfam" id="PF01510">
    <property type="entry name" value="Amidase_2"/>
    <property type="match status" value="1"/>
</dbReference>
<dbReference type="PANTHER" id="PTHR30417:SF1">
    <property type="entry name" value="N-ACETYLMURAMOYL-L-ALANINE AMIDASE AMID"/>
    <property type="match status" value="1"/>
</dbReference>
<comment type="catalytic activity">
    <reaction evidence="1">
        <text>Hydrolyzes the link between N-acetylmuramoyl residues and L-amino acid residues in certain cell-wall glycopeptides.</text>
        <dbReference type="EC" id="3.5.1.28"/>
    </reaction>
</comment>
<feature type="region of interest" description="Disordered" evidence="5">
    <location>
        <begin position="3038"/>
        <end position="3060"/>
    </location>
</feature>
<feature type="compositionally biased region" description="Low complexity" evidence="5">
    <location>
        <begin position="3128"/>
        <end position="3141"/>
    </location>
</feature>
<evidence type="ECO:0000256" key="5">
    <source>
        <dbReference type="SAM" id="MobiDB-lite"/>
    </source>
</evidence>
<dbReference type="InterPro" id="IPR051206">
    <property type="entry name" value="NAMLAA_amidase_2"/>
</dbReference>
<reference evidence="7" key="1">
    <citation type="journal article" date="2019" name="Sci. Rep.">
        <title>Draft genome of Tanacetum cinerariifolium, the natural source of mosquito coil.</title>
        <authorList>
            <person name="Yamashiro T."/>
            <person name="Shiraishi A."/>
            <person name="Satake H."/>
            <person name="Nakayama K."/>
        </authorList>
    </citation>
    <scope>NUCLEOTIDE SEQUENCE</scope>
</reference>
<organism evidence="7">
    <name type="scientific">Tanacetum cinerariifolium</name>
    <name type="common">Dalmatian daisy</name>
    <name type="synonym">Chrysanthemum cinerariifolium</name>
    <dbReference type="NCBI Taxonomy" id="118510"/>
    <lineage>
        <taxon>Eukaryota</taxon>
        <taxon>Viridiplantae</taxon>
        <taxon>Streptophyta</taxon>
        <taxon>Embryophyta</taxon>
        <taxon>Tracheophyta</taxon>
        <taxon>Spermatophyta</taxon>
        <taxon>Magnoliopsida</taxon>
        <taxon>eudicotyledons</taxon>
        <taxon>Gunneridae</taxon>
        <taxon>Pentapetalae</taxon>
        <taxon>asterids</taxon>
        <taxon>campanulids</taxon>
        <taxon>Asterales</taxon>
        <taxon>Asteraceae</taxon>
        <taxon>Asteroideae</taxon>
        <taxon>Anthemideae</taxon>
        <taxon>Anthemidinae</taxon>
        <taxon>Tanacetum</taxon>
    </lineage>
</organism>
<dbReference type="Gene3D" id="3.30.420.40">
    <property type="match status" value="1"/>
</dbReference>
<evidence type="ECO:0000313" key="7">
    <source>
        <dbReference type="EMBL" id="GEU28317.1"/>
    </source>
</evidence>
<dbReference type="GO" id="GO:0009254">
    <property type="term" value="P:peptidoglycan turnover"/>
    <property type="evidence" value="ECO:0007669"/>
    <property type="project" value="TreeGrafter"/>
</dbReference>
<comment type="caution">
    <text evidence="7">The sequence shown here is derived from an EMBL/GenBank/DDBJ whole genome shotgun (WGS) entry which is preliminary data.</text>
</comment>
<feature type="region of interest" description="Disordered" evidence="5">
    <location>
        <begin position="1607"/>
        <end position="1714"/>
    </location>
</feature>
<feature type="compositionally biased region" description="Basic and acidic residues" evidence="5">
    <location>
        <begin position="2856"/>
        <end position="2874"/>
    </location>
</feature>
<feature type="region of interest" description="Disordered" evidence="5">
    <location>
        <begin position="2836"/>
        <end position="2888"/>
    </location>
</feature>
<feature type="region of interest" description="Disordered" evidence="5">
    <location>
        <begin position="2399"/>
        <end position="2422"/>
    </location>
</feature>
<feature type="compositionally biased region" description="Basic and acidic residues" evidence="5">
    <location>
        <begin position="1691"/>
        <end position="1702"/>
    </location>
</feature>
<dbReference type="SUPFAM" id="SSF53067">
    <property type="entry name" value="Actin-like ATPase domain"/>
    <property type="match status" value="1"/>
</dbReference>
<dbReference type="GO" id="GO:0008745">
    <property type="term" value="F:N-acetylmuramoyl-L-alanine amidase activity"/>
    <property type="evidence" value="ECO:0007669"/>
    <property type="project" value="UniProtKB-EC"/>
</dbReference>
<dbReference type="EMBL" id="BKCJ010000004">
    <property type="protein sequence ID" value="GEU28317.1"/>
    <property type="molecule type" value="Genomic_DNA"/>
</dbReference>
<keyword evidence="3" id="KW-0378">Hydrolase</keyword>
<proteinExistence type="predicted"/>
<feature type="compositionally biased region" description="Basic and acidic residues" evidence="5">
    <location>
        <begin position="3038"/>
        <end position="3053"/>
    </location>
</feature>
<feature type="compositionally biased region" description="Gly residues" evidence="5">
    <location>
        <begin position="2401"/>
        <end position="2411"/>
    </location>
</feature>
<name>A0A699GFB7_TANCI</name>
<dbReference type="GO" id="GO:0019867">
    <property type="term" value="C:outer membrane"/>
    <property type="evidence" value="ECO:0007669"/>
    <property type="project" value="TreeGrafter"/>
</dbReference>
<dbReference type="EC" id="3.5.1.28" evidence="2"/>
<gene>
    <name evidence="7" type="ORF">Tci_000295</name>
</gene>
<dbReference type="GO" id="GO:0009253">
    <property type="term" value="P:peptidoglycan catabolic process"/>
    <property type="evidence" value="ECO:0007669"/>
    <property type="project" value="InterPro"/>
</dbReference>
<feature type="domain" description="N-acetylmuramoyl-L-alanine amidase" evidence="6">
    <location>
        <begin position="2022"/>
        <end position="2163"/>
    </location>
</feature>
<sequence>MARTVSSAPSSRNARVMSAIVSWLNALRTSGRFRVTVAVWPARSSSRVAYVVVSVMVVPLHAEDAELGVFDGRVQCSRQAQAQHHARIGRIDHAVVPQARGGVIRVALHFVLLADRLLERRFLVGRPGAALALDAVAPDGGQHAGRLVAAHDGNARIGPHPQEARRERAAAHAVIARAETAADNHRELGHGGSGDGRHHLGAVAGDAFVFVFAAHHEAGDILQEYERDLALRAQLDEVRALEGGLREQDAVVGDDAHLHAEDMGKAAHQRGAVARLEFVELAAVDDAGDHFAHVERLAGIDGNHAIQFFGCVLRFHHGTQRALLRLDAIEIGDDGARQRQRMQIVLRQVVGHAGQAGVDVAAAQVLGRHHLAGGSFDQRRAAEEDGALLLDDDRLVAHGRHVGAAGSAGTHDHRDLRDAPGRQVGLVVEDAAEVVAVGKHVVLAGQVGAARIDQVDARQVVVVGDFLRAQVFFDRHRVIGAALDGGVVTDDHALLACHAANAGDDAGRRRRILAAGVLVHAVGGHLRQFQERRAGIEQHLHAVARQQLAARDVFGAGGRAAAEGNRGHLGAQVVHHRLHGVGVGLEVSTTWVELGLDLRHGFPLRVVSHASCRFIAENDRQHKTSAARLRHGRPPRARSCSLRAGARRGRGQQIRLVALAIGGVTRAHQRFGGGGDGGAIEIRAAAGRPGAAVRAHAVRIAERFARDGAQGHRPAGRAGPGGAPPRFRQLYCAAHRAAAVQPHQLFRAVAAARTRAALALAAACHRHAIAGRAAQFGPVAVLQGGAPGTAAAGRRHRHGLRGQRAAADRAQRSQPGRQLAVPVSRQYRPVAGARAAAHPRHECVARAGQAAGRARRAGAAVHYPHCLSRIGRSHGTDPFCLGLGAQPFLQPGHTLCRGDAAVHRDVQKPRHCQRGPGVLYVVAVPAVGGQAAVVAHCRPAGHQAPLDRADAAGVERRAGRGGVDAAPAALLCAEPGRAVADGVCVRHARHRLGRLLHAGPAFTAPAGGVCRRAQRRRSRARVVGRVRPDGSDLRRAVRVPPCHAAATCVGPQHRPARPLVAGFYRNLSQLFPQVGHRAHHRLFAAVPAGRGAAAENGGAVPARSARQGRAGLDHVRVRPGVRHHRRGSAGAGRHCRRHRHRSLRFEKGDLADAGRDARAGPGVRVPGHGHAHQPGGHLRLPGGGTVRLWLRLCRLHAVHDHGGRRRTQNGPLRPLHRLHGAGDDATWNDQRQAAAVARLPGLFHLGLHLDLAGIRHDRAEAADLVRRHGRCGSGADARLFQHAHRARARCRNGCRATAGCAIAHRSGHAAAGAARISRRLDFHGRQYRLAQPQQPEPGKAAGRSHCHPRPLQAAQPERHRAAGAPQRRRHLSVRAGTVVGVLDRPAGPRAQLRSAAVLDHPGPRARAGAARVVQPVPRQARHGQVAAGAHAYVVHAPGSDQIVRALPVDGPGRTGRRPAHAGRDPGRGAPLRYRRRPYRRLFLSLPDRQPHRVRSRRPLPAGRRPAGPPALAPPERQPPDRGAVHGHPPRKKLGALWHQPVRHRPARPPADRHRRLQPVRQAVRGCRIVAGQRLARLPVAAAVLAGGAGAAGVRRAARLLAGAEHARPPRVAGPVHEPHRQQRQGVCARRDRQADRRHAQPRRRARPPALFHCAADGKPQGHHRSAARARLPVRRPGARHALAGRGPACRAESDRAPRDHRPGPAHGRRTGQAGGPLRHLVALRRRVALRGGARLAPVAAAARRRRGRRRAGSGGGAAVRAVLAALAQQVLAVGRPATVCAGLTGFDGAAMEPALWLAEALAMAPAAVTVRSDIELAYLASFQPGEGYLVYAGTGSIAAWIDAEQTLHRAGGRGVTLDDGGGGFWIAREAMRLIWRREDEAPGAWQQSPLARAVFDHVGGSDWALSRQFIYGQDRGAIGRLALAVARAADADPAARAILEQAGQELARIALALVGRFGPRPMALAGRAAGLHPLIFQAMRAALPAELPLRQISIVSLTAVSTLLALLAGCATVPPPADLAIDRTLSARGQSDRVKYIIVHYTVSDTPRSIRILTTQDVSAHYLVTDADRPTVYALVDEARQSNHAGYSNWKIYNQLNAASIGIEIVNPGFKDTPEGRVWYPFKPAQIDQLVVLLKDIVKRHHIAPENILGHNEIAPQRKLDPAHAGANRLRRSANRRAGPGHAQRAGRVPDQVPPGLVRRHAGRGNRRPAGRADQPAAEAAAAGLASAGAGGTGDCAGGAARLDAGAGGGRAVFQAAAHGAVGGGDGQAREKFRHPVAFQASLQHARQLRRRGALHARQPGTIVQHQAGAVDPVLLQPGADGGFGAGAGGGARTVRRQRSAAQLRVRFQAAQAQIQQARQRIVRIFVDVAKRRQRHDRRRFGIGIGGGGHGGHVGCRGRQGRSGGTGGAGAGPAVDGRGGRRDRCAGFAHRARDGAAQLAPGGAHQPRQVIMRVEHVDVDGFYAIAREAAVQDHVDAVVGAGKVRRAPALLPLRAGGIGQLEVRAHRDLVHFRHHQQRQLAAHCAQFQLEQVGVDQQGVGHHVVVGPRIFVERRQAHVGARGLEQLAVEHDVAADGVDALVAQRLQHVGKHVFVEVGVGAAAHDQVALQHALLDVGAAAQFGAAAKYRAQLFERRHGREQLHGRCRLHHLLRVVGQQRGVAAQDDDAGGVRRNARRLHQFGNRLGQRDDVERGVGRAVEHAGQAADKRVGAVGLHGVDHHGLGAAAAQWLHQRSRQRRHEIGIQAQVGKRPRKTLDDKIEDAGVADHADGHQHPHQIGNHLDRGFDAALGAFDKGVVHIDLLAQGAQDEADDHEQQQQVAEHGGKLLDLGLGQKFGEVPDQAQDGGGHAAQPAQHHAVDQVDALADRHHDDAGHGGHVGGDQAGNKNVGRVGRAHDRALRHDGDRNQGQARRVQHQEHDLGIGRFVGLGVERLQAFHRLQAERRGRVVQAQQVGREIHHHVAVGRMAGRHAGKDAGKERRDDARQQVDGARFFAHVHDAQPQGHDAGQRQGDVHHAGLGGIEGAVDDALENVRVAHEEKLQQRGQQADHKKSGPDVGPAAGRRGRLLLLAVHRAAADAGGGGAVARDRRNGIAGNSGPLPGLAGARTLGADRGRGVALPRSPRRGGRRAAAPGGNQAAPLPDLGHHALLLHPVAGRGHAAGDAGGRQPAGDGRGERVAVRLSMVAAGRLGRAALYAGFWRRGAGAHVHLSGDAGRQAVAVACADRRRDGGAVVGVRAPHPGLVFYDAVAGERGVRVDDHRHHRHVQPGDRRDPAAVRRPGDFRVRARLPPQAAQSAGPQHGSYISKIICAPHKYLCYTTFVVEVCTLCVPTVPPLAYAPRNELCKFEPQVTQMPKLSFEYVGRLTRQGHHADSMGA</sequence>
<feature type="compositionally biased region" description="Basic residues" evidence="5">
    <location>
        <begin position="1540"/>
        <end position="1553"/>
    </location>
</feature>
<feature type="region of interest" description="Disordered" evidence="5">
    <location>
        <begin position="1448"/>
        <end position="1553"/>
    </location>
</feature>
<dbReference type="GO" id="GO:0071555">
    <property type="term" value="P:cell wall organization"/>
    <property type="evidence" value="ECO:0007669"/>
    <property type="project" value="UniProtKB-KW"/>
</dbReference>
<dbReference type="PANTHER" id="PTHR30417">
    <property type="entry name" value="N-ACETYLMURAMOYL-L-ALANINE AMIDASE AMID"/>
    <property type="match status" value="1"/>
</dbReference>
<dbReference type="CDD" id="cd06583">
    <property type="entry name" value="PGRP"/>
    <property type="match status" value="1"/>
</dbReference>
<feature type="compositionally biased region" description="Pro residues" evidence="5">
    <location>
        <begin position="1506"/>
        <end position="1516"/>
    </location>
</feature>
<protein>
    <recommendedName>
        <fullName evidence="2">N-acetylmuramoyl-L-alanine amidase</fullName>
        <ecNumber evidence="2">3.5.1.28</ecNumber>
    </recommendedName>
</protein>
<evidence type="ECO:0000256" key="3">
    <source>
        <dbReference type="ARBA" id="ARBA00022801"/>
    </source>
</evidence>
<feature type="compositionally biased region" description="Low complexity" evidence="5">
    <location>
        <begin position="2839"/>
        <end position="2855"/>
    </location>
</feature>
<evidence type="ECO:0000256" key="2">
    <source>
        <dbReference type="ARBA" id="ARBA00011901"/>
    </source>
</evidence>
<feature type="region of interest" description="Disordered" evidence="5">
    <location>
        <begin position="2163"/>
        <end position="2219"/>
    </location>
</feature>
<keyword evidence="4" id="KW-0961">Cell wall biogenesis/degradation</keyword>
<feature type="compositionally biased region" description="Basic residues" evidence="5">
    <location>
        <begin position="2198"/>
        <end position="2210"/>
    </location>
</feature>
<feature type="compositionally biased region" description="Basic and acidic residues" evidence="5">
    <location>
        <begin position="1628"/>
        <end position="1638"/>
    </location>
</feature>
<dbReference type="Gene3D" id="3.40.80.10">
    <property type="entry name" value="Peptidoglycan recognition protein-like"/>
    <property type="match status" value="1"/>
</dbReference>
<dbReference type="InterPro" id="IPR036505">
    <property type="entry name" value="Amidase/PGRP_sf"/>
</dbReference>
<feature type="region of interest" description="Disordered" evidence="5">
    <location>
        <begin position="3078"/>
        <end position="3142"/>
    </location>
</feature>
<accession>A0A699GFB7</accession>
<dbReference type="SUPFAM" id="SSF55846">
    <property type="entry name" value="N-acetylmuramoyl-L-alanine amidase-like"/>
    <property type="match status" value="1"/>
</dbReference>
<evidence type="ECO:0000259" key="6">
    <source>
        <dbReference type="SMART" id="SM00644"/>
    </source>
</evidence>
<feature type="compositionally biased region" description="Basic residues" evidence="5">
    <location>
        <begin position="1660"/>
        <end position="1678"/>
    </location>
</feature>
<dbReference type="SMART" id="SM00644">
    <property type="entry name" value="Ami_2"/>
    <property type="match status" value="1"/>
</dbReference>
<evidence type="ECO:0000256" key="1">
    <source>
        <dbReference type="ARBA" id="ARBA00001561"/>
    </source>
</evidence>
<evidence type="ECO:0000256" key="4">
    <source>
        <dbReference type="ARBA" id="ARBA00023316"/>
    </source>
</evidence>
<dbReference type="InterPro" id="IPR002502">
    <property type="entry name" value="Amidase_domain"/>
</dbReference>
<feature type="region of interest" description="Disordered" evidence="5">
    <location>
        <begin position="1331"/>
        <end position="1370"/>
    </location>
</feature>